<feature type="transmembrane region" description="Helical" evidence="2">
    <location>
        <begin position="79"/>
        <end position="100"/>
    </location>
</feature>
<evidence type="ECO:0000313" key="3">
    <source>
        <dbReference type="EMBL" id="GLC60149.1"/>
    </source>
</evidence>
<dbReference type="EMBL" id="BRXU01000032">
    <property type="protein sequence ID" value="GLC60149.1"/>
    <property type="molecule type" value="Genomic_DNA"/>
</dbReference>
<name>A0A9W6F8D6_9CHLO</name>
<proteinExistence type="predicted"/>
<feature type="compositionally biased region" description="Pro residues" evidence="1">
    <location>
        <begin position="57"/>
        <end position="73"/>
    </location>
</feature>
<keyword evidence="2" id="KW-0472">Membrane</keyword>
<evidence type="ECO:0000313" key="4">
    <source>
        <dbReference type="Proteomes" id="UP001165080"/>
    </source>
</evidence>
<evidence type="ECO:0000256" key="1">
    <source>
        <dbReference type="SAM" id="MobiDB-lite"/>
    </source>
</evidence>
<reference evidence="3 4" key="1">
    <citation type="journal article" date="2023" name="Commun. Biol.">
        <title>Reorganization of the ancestral sex-determining regions during the evolution of trioecy in Pleodorina starrii.</title>
        <authorList>
            <person name="Takahashi K."/>
            <person name="Suzuki S."/>
            <person name="Kawai-Toyooka H."/>
            <person name="Yamamoto K."/>
            <person name="Hamaji T."/>
            <person name="Ootsuki R."/>
            <person name="Yamaguchi H."/>
            <person name="Kawachi M."/>
            <person name="Higashiyama T."/>
            <person name="Nozaki H."/>
        </authorList>
    </citation>
    <scope>NUCLEOTIDE SEQUENCE [LARGE SCALE GENOMIC DNA]</scope>
    <source>
        <strain evidence="3 4">NIES-4479</strain>
    </source>
</reference>
<dbReference type="Proteomes" id="UP001165080">
    <property type="component" value="Unassembled WGS sequence"/>
</dbReference>
<protein>
    <submittedName>
        <fullName evidence="3">Uncharacterized protein</fullName>
    </submittedName>
</protein>
<evidence type="ECO:0000256" key="2">
    <source>
        <dbReference type="SAM" id="Phobius"/>
    </source>
</evidence>
<feature type="transmembrane region" description="Helical" evidence="2">
    <location>
        <begin position="107"/>
        <end position="128"/>
    </location>
</feature>
<organism evidence="3 4">
    <name type="scientific">Pleodorina starrii</name>
    <dbReference type="NCBI Taxonomy" id="330485"/>
    <lineage>
        <taxon>Eukaryota</taxon>
        <taxon>Viridiplantae</taxon>
        <taxon>Chlorophyta</taxon>
        <taxon>core chlorophytes</taxon>
        <taxon>Chlorophyceae</taxon>
        <taxon>CS clade</taxon>
        <taxon>Chlamydomonadales</taxon>
        <taxon>Volvocaceae</taxon>
        <taxon>Pleodorina</taxon>
    </lineage>
</organism>
<keyword evidence="4" id="KW-1185">Reference proteome</keyword>
<sequence length="379" mass="39274">MKHVAVLSLAVAAWLVDRKRRSSTHSKRGNGEPPPTASRSGPAVNQRTHGGSTGVPAAPPVPPPLAAAPSPSPAPSKSVVGAVLQWIFLILLGAALSLTAAKGSWDVFAVLVAAAVLQLGGQLIRWLGGGGGGSGSRRVRAPRGSAVAASRRVGGGAAVGAPDVPPRVLVPDLRLGGAWIKDPSRSDSMDEATSYIRLNGIVRTAVRLIRGLEIDPTALQAGRFDMAITSVIAFFKVRESYQLDGAVGHFNRRDLRRGKHTASVAVQPDGSVVLSVSWGEPLAGNGTDRFVLIPEAATAAPAEPSMAAGGAALSDRTAGQLAPADGDLLVVTSTLKLAEAGPAARPVVYRTTYVRAGRGRRQQQQNQNQGQEQSNLEQE</sequence>
<gene>
    <name evidence="3" type="primary">PLEST009223</name>
    <name evidence="3" type="ORF">PLESTB_001579200</name>
</gene>
<feature type="region of interest" description="Disordered" evidence="1">
    <location>
        <begin position="20"/>
        <end position="73"/>
    </location>
</feature>
<accession>A0A9W6F8D6</accession>
<feature type="compositionally biased region" description="Low complexity" evidence="1">
    <location>
        <begin position="362"/>
        <end position="379"/>
    </location>
</feature>
<comment type="caution">
    <text evidence="3">The sequence shown here is derived from an EMBL/GenBank/DDBJ whole genome shotgun (WGS) entry which is preliminary data.</text>
</comment>
<dbReference type="OrthoDB" id="542203at2759"/>
<dbReference type="AlphaFoldDB" id="A0A9W6F8D6"/>
<keyword evidence="2" id="KW-0812">Transmembrane</keyword>
<keyword evidence="2" id="KW-1133">Transmembrane helix</keyword>
<feature type="region of interest" description="Disordered" evidence="1">
    <location>
        <begin position="354"/>
        <end position="379"/>
    </location>
</feature>
<feature type="compositionally biased region" description="Polar residues" evidence="1">
    <location>
        <begin position="37"/>
        <end position="49"/>
    </location>
</feature>